<proteinExistence type="predicted"/>
<organism evidence="1 2">
    <name type="scientific">Aurantiacibacter marinus</name>
    <dbReference type="NCBI Taxonomy" id="874156"/>
    <lineage>
        <taxon>Bacteria</taxon>
        <taxon>Pseudomonadati</taxon>
        <taxon>Pseudomonadota</taxon>
        <taxon>Alphaproteobacteria</taxon>
        <taxon>Sphingomonadales</taxon>
        <taxon>Erythrobacteraceae</taxon>
        <taxon>Aurantiacibacter</taxon>
    </lineage>
</organism>
<evidence type="ECO:0000313" key="1">
    <source>
        <dbReference type="EMBL" id="KLI65231.1"/>
    </source>
</evidence>
<sequence>MDDRLPAHLEVSGLIRAVQAQGGFATVIAKGERDAGTLIVICCENGTKLRAYERMPQLDGTRDWVLSKSQDTENPQEFAEYLARRQRQDSDLWILELDIANAERFIGIVHCNN</sequence>
<gene>
    <name evidence="1" type="ORF">AAV99_04185</name>
</gene>
<dbReference type="Gene3D" id="3.40.1530.20">
    <property type="entry name" value="Protein of unknown function (DUF1491)"/>
    <property type="match status" value="1"/>
</dbReference>
<dbReference type="InterPro" id="IPR009964">
    <property type="entry name" value="DUF1491"/>
</dbReference>
<dbReference type="PATRIC" id="fig|874156.12.peg.870"/>
<evidence type="ECO:0008006" key="3">
    <source>
        <dbReference type="Google" id="ProtNLM"/>
    </source>
</evidence>
<dbReference type="Proteomes" id="UP000053455">
    <property type="component" value="Unassembled WGS sequence"/>
</dbReference>
<dbReference type="RefSeq" id="WP_047093146.1">
    <property type="nucleotide sequence ID" value="NZ_LBHU01000001.1"/>
</dbReference>
<name>A0A0H0XT99_9SPHN</name>
<keyword evidence="2" id="KW-1185">Reference proteome</keyword>
<accession>A0A0H0XT99</accession>
<dbReference type="OrthoDB" id="9809136at2"/>
<evidence type="ECO:0000313" key="2">
    <source>
        <dbReference type="Proteomes" id="UP000053455"/>
    </source>
</evidence>
<dbReference type="STRING" id="874156.GCA_001021555_00440"/>
<reference evidence="1 2" key="1">
    <citation type="submission" date="2015-04" db="EMBL/GenBank/DDBJ databases">
        <title>The draft genome sequence of Erythrobacter marinus HWDM-33.</title>
        <authorList>
            <person name="Zhuang L."/>
            <person name="Liu Y."/>
            <person name="Shao Z."/>
        </authorList>
    </citation>
    <scope>NUCLEOTIDE SEQUENCE [LARGE SCALE GENOMIC DNA]</scope>
    <source>
        <strain evidence="1 2">HWDM-33</strain>
    </source>
</reference>
<dbReference type="Pfam" id="PF07372">
    <property type="entry name" value="DUF1491"/>
    <property type="match status" value="1"/>
</dbReference>
<dbReference type="EMBL" id="LBHU01000001">
    <property type="protein sequence ID" value="KLI65231.1"/>
    <property type="molecule type" value="Genomic_DNA"/>
</dbReference>
<comment type="caution">
    <text evidence="1">The sequence shown here is derived from an EMBL/GenBank/DDBJ whole genome shotgun (WGS) entry which is preliminary data.</text>
</comment>
<protein>
    <recommendedName>
        <fullName evidence="3">GTP-binding protein Era</fullName>
    </recommendedName>
</protein>
<dbReference type="AlphaFoldDB" id="A0A0H0XT99"/>